<dbReference type="Proteomes" id="UP000783686">
    <property type="component" value="Unassembled WGS sequence"/>
</dbReference>
<keyword evidence="2" id="KW-1185">Reference proteome</keyword>
<proteinExistence type="predicted"/>
<dbReference type="AlphaFoldDB" id="A0A811KR12"/>
<name>A0A811KR12_9BILA</name>
<gene>
    <name evidence="1" type="ORF">BOKJ2_LOCUS7249</name>
</gene>
<dbReference type="EMBL" id="CAJFDH010000003">
    <property type="protein sequence ID" value="CAD5217751.1"/>
    <property type="molecule type" value="Genomic_DNA"/>
</dbReference>
<organism evidence="1 2">
    <name type="scientific">Bursaphelenchus okinawaensis</name>
    <dbReference type="NCBI Taxonomy" id="465554"/>
    <lineage>
        <taxon>Eukaryota</taxon>
        <taxon>Metazoa</taxon>
        <taxon>Ecdysozoa</taxon>
        <taxon>Nematoda</taxon>
        <taxon>Chromadorea</taxon>
        <taxon>Rhabditida</taxon>
        <taxon>Tylenchina</taxon>
        <taxon>Tylenchomorpha</taxon>
        <taxon>Aphelenchoidea</taxon>
        <taxon>Aphelenchoididae</taxon>
        <taxon>Bursaphelenchus</taxon>
    </lineage>
</organism>
<sequence>MTKKAKSAALNYLASDRLKWMVGAPDRKAINWGPTGRKGEEKSERNCLFRQSILLQKPAVPQGSDRERRPEMAASVTHSVVQGFHSRVFISSTTCVSSP</sequence>
<evidence type="ECO:0000313" key="2">
    <source>
        <dbReference type="Proteomes" id="UP000614601"/>
    </source>
</evidence>
<comment type="caution">
    <text evidence="1">The sequence shown here is derived from an EMBL/GenBank/DDBJ whole genome shotgun (WGS) entry which is preliminary data.</text>
</comment>
<dbReference type="EMBL" id="CAJFCW020000003">
    <property type="protein sequence ID" value="CAG9108422.1"/>
    <property type="molecule type" value="Genomic_DNA"/>
</dbReference>
<protein>
    <submittedName>
        <fullName evidence="1">Uncharacterized protein</fullName>
    </submittedName>
</protein>
<accession>A0A811KR12</accession>
<reference evidence="1" key="1">
    <citation type="submission" date="2020-09" db="EMBL/GenBank/DDBJ databases">
        <authorList>
            <person name="Kikuchi T."/>
        </authorList>
    </citation>
    <scope>NUCLEOTIDE SEQUENCE</scope>
    <source>
        <strain evidence="1">SH1</strain>
    </source>
</reference>
<evidence type="ECO:0000313" key="1">
    <source>
        <dbReference type="EMBL" id="CAD5217751.1"/>
    </source>
</evidence>
<dbReference type="Proteomes" id="UP000614601">
    <property type="component" value="Unassembled WGS sequence"/>
</dbReference>